<dbReference type="PROSITE" id="PS51257">
    <property type="entry name" value="PROKAR_LIPOPROTEIN"/>
    <property type="match status" value="1"/>
</dbReference>
<feature type="domain" description="LysM" evidence="3">
    <location>
        <begin position="513"/>
        <end position="558"/>
    </location>
</feature>
<dbReference type="SUPFAM" id="SSF53955">
    <property type="entry name" value="Lysozyme-like"/>
    <property type="match status" value="1"/>
</dbReference>
<sequence>MRRKIFFIPIILSVTALACSTIKQSTTQNIKQEQEVIENTLPAIDTASNEITVSEPESETDTLAFLKLNNVDVRYDLDDNINTNFSSNLDSLLHLWYIKNTDSNYSSEKVNTNITLNDSVYIDRLKQIPSLIDLSYNKIVKNYIKLYSEKRRSQVEYMMGLSEYYFPIFEEILDKEGLPQELKYLPIIESALNPKALSRAGASGLWQFMYGTGRMYKLNINSFVDERRDPVKSSYAAVKYLKDMYKVYGNWHLVIAAYNCGPGNVNKAIRRSGGKRNYWDIYYRLPRETRGYVPAFIAAIYTFNYHKEHNLYPKKSNFPIACDTLMINETLHFDQVSKVINIPKEQLRDLNPQYRADILPGGKAYSLKLPLKLTSKFIDMQDSIFAYKKDYYFSQKDKVVNPRDRYQKFAHVTPKNKAKVYYKVKPGDAVGLIASWFHIRTSDLRYWNNIRRNLIKVGQKLVVYVPKSKADYYQNFNSMSYAQKQATLGKKVSSTSTAVAATNTPKKTDGSYVYYTVRRGDNFWTIAKKFPGVSNHDIMKLNNINDARSLKVGQKLRIKRKS</sequence>
<evidence type="ECO:0000313" key="5">
    <source>
        <dbReference type="Proteomes" id="UP000248079"/>
    </source>
</evidence>
<dbReference type="Gene3D" id="1.10.530.10">
    <property type="match status" value="1"/>
</dbReference>
<dbReference type="InterPro" id="IPR018392">
    <property type="entry name" value="LysM"/>
</dbReference>
<reference evidence="4 5" key="1">
    <citation type="submission" date="2018-05" db="EMBL/GenBank/DDBJ databases">
        <title>Marinifilum breve JC075T sp. nov., a marine bacterium isolated from Yongle Blue Hole in the South China Sea.</title>
        <authorList>
            <person name="Fu T."/>
        </authorList>
    </citation>
    <scope>NUCLEOTIDE SEQUENCE [LARGE SCALE GENOMIC DNA]</scope>
    <source>
        <strain evidence="4 5">JC075</strain>
    </source>
</reference>
<feature type="domain" description="LysM" evidence="3">
    <location>
        <begin position="420"/>
        <end position="463"/>
    </location>
</feature>
<dbReference type="AlphaFoldDB" id="A0A2V3ZWD0"/>
<name>A0A2V3ZWD0_9BACT</name>
<accession>A0A2V3ZWD0</accession>
<evidence type="ECO:0000256" key="2">
    <source>
        <dbReference type="SAM" id="SignalP"/>
    </source>
</evidence>
<feature type="chain" id="PRO_5015992970" evidence="2">
    <location>
        <begin position="19"/>
        <end position="562"/>
    </location>
</feature>
<proteinExistence type="inferred from homology"/>
<gene>
    <name evidence="4" type="ORF">DF185_12700</name>
</gene>
<dbReference type="PROSITE" id="PS00922">
    <property type="entry name" value="TRANSGLYCOSYLASE"/>
    <property type="match status" value="1"/>
</dbReference>
<comment type="similarity">
    <text evidence="1">Belongs to the transglycosylase Slt family.</text>
</comment>
<dbReference type="GO" id="GO:0000270">
    <property type="term" value="P:peptidoglycan metabolic process"/>
    <property type="evidence" value="ECO:0007669"/>
    <property type="project" value="InterPro"/>
</dbReference>
<keyword evidence="2" id="KW-0732">Signal</keyword>
<dbReference type="RefSeq" id="WP_110361125.1">
    <property type="nucleotide sequence ID" value="NZ_QFLI01000005.1"/>
</dbReference>
<feature type="signal peptide" evidence="2">
    <location>
        <begin position="1"/>
        <end position="18"/>
    </location>
</feature>
<dbReference type="PROSITE" id="PS51782">
    <property type="entry name" value="LYSM"/>
    <property type="match status" value="2"/>
</dbReference>
<dbReference type="CDD" id="cd00118">
    <property type="entry name" value="LysM"/>
    <property type="match status" value="2"/>
</dbReference>
<dbReference type="Gene3D" id="3.10.350.10">
    <property type="entry name" value="LysM domain"/>
    <property type="match status" value="2"/>
</dbReference>
<dbReference type="SMART" id="SM00257">
    <property type="entry name" value="LysM"/>
    <property type="match status" value="2"/>
</dbReference>
<evidence type="ECO:0000313" key="4">
    <source>
        <dbReference type="EMBL" id="PXY00759.1"/>
    </source>
</evidence>
<dbReference type="Pfam" id="PF01464">
    <property type="entry name" value="SLT"/>
    <property type="match status" value="1"/>
</dbReference>
<dbReference type="GO" id="GO:0016020">
    <property type="term" value="C:membrane"/>
    <property type="evidence" value="ECO:0007669"/>
    <property type="project" value="InterPro"/>
</dbReference>
<dbReference type="GO" id="GO:0008933">
    <property type="term" value="F:peptidoglycan lytic transglycosylase activity"/>
    <property type="evidence" value="ECO:0007669"/>
    <property type="project" value="InterPro"/>
</dbReference>
<dbReference type="Pfam" id="PF01476">
    <property type="entry name" value="LysM"/>
    <property type="match status" value="2"/>
</dbReference>
<dbReference type="PANTHER" id="PTHR37423:SF2">
    <property type="entry name" value="MEMBRANE-BOUND LYTIC MUREIN TRANSGLYCOSYLASE C"/>
    <property type="match status" value="1"/>
</dbReference>
<evidence type="ECO:0000256" key="1">
    <source>
        <dbReference type="ARBA" id="ARBA00007734"/>
    </source>
</evidence>
<comment type="caution">
    <text evidence="4">The sequence shown here is derived from an EMBL/GenBank/DDBJ whole genome shotgun (WGS) entry which is preliminary data.</text>
</comment>
<organism evidence="4 5">
    <name type="scientific">Marinifilum breve</name>
    <dbReference type="NCBI Taxonomy" id="2184082"/>
    <lineage>
        <taxon>Bacteria</taxon>
        <taxon>Pseudomonadati</taxon>
        <taxon>Bacteroidota</taxon>
        <taxon>Bacteroidia</taxon>
        <taxon>Marinilabiliales</taxon>
        <taxon>Marinifilaceae</taxon>
    </lineage>
</organism>
<keyword evidence="5" id="KW-1185">Reference proteome</keyword>
<dbReference type="EMBL" id="QFLI01000005">
    <property type="protein sequence ID" value="PXY00759.1"/>
    <property type="molecule type" value="Genomic_DNA"/>
</dbReference>
<dbReference type="InterPro" id="IPR000189">
    <property type="entry name" value="Transglyc_AS"/>
</dbReference>
<dbReference type="Proteomes" id="UP000248079">
    <property type="component" value="Unassembled WGS sequence"/>
</dbReference>
<dbReference type="SUPFAM" id="SSF54106">
    <property type="entry name" value="LysM domain"/>
    <property type="match status" value="2"/>
</dbReference>
<dbReference type="CDD" id="cd16894">
    <property type="entry name" value="MltD-like"/>
    <property type="match status" value="1"/>
</dbReference>
<dbReference type="OrthoDB" id="9815002at2"/>
<protein>
    <submittedName>
        <fullName evidence="4">Lytic transglycosylase</fullName>
    </submittedName>
</protein>
<dbReference type="PANTHER" id="PTHR37423">
    <property type="entry name" value="SOLUBLE LYTIC MUREIN TRANSGLYCOSYLASE-RELATED"/>
    <property type="match status" value="1"/>
</dbReference>
<dbReference type="InterPro" id="IPR008258">
    <property type="entry name" value="Transglycosylase_SLT_dom_1"/>
</dbReference>
<dbReference type="InterPro" id="IPR036779">
    <property type="entry name" value="LysM_dom_sf"/>
</dbReference>
<dbReference type="InterPro" id="IPR023346">
    <property type="entry name" value="Lysozyme-like_dom_sf"/>
</dbReference>
<evidence type="ECO:0000259" key="3">
    <source>
        <dbReference type="PROSITE" id="PS51782"/>
    </source>
</evidence>